<evidence type="ECO:0000313" key="3">
    <source>
        <dbReference type="EMBL" id="OCH92537.1"/>
    </source>
</evidence>
<dbReference type="Proteomes" id="UP000250043">
    <property type="component" value="Unassembled WGS sequence"/>
</dbReference>
<evidence type="ECO:0000313" key="4">
    <source>
        <dbReference type="Proteomes" id="UP000250043"/>
    </source>
</evidence>
<proteinExistence type="predicted"/>
<dbReference type="InterPro" id="IPR056146">
    <property type="entry name" value="DUF7729"/>
</dbReference>
<evidence type="ECO:0000256" key="1">
    <source>
        <dbReference type="SAM" id="SignalP"/>
    </source>
</evidence>
<protein>
    <recommendedName>
        <fullName evidence="2">DUF7729 domain-containing protein</fullName>
    </recommendedName>
</protein>
<accession>A0A8E2B2P3</accession>
<feature type="chain" id="PRO_5034165139" description="DUF7729 domain-containing protein" evidence="1">
    <location>
        <begin position="17"/>
        <end position="311"/>
    </location>
</feature>
<gene>
    <name evidence="3" type="ORF">OBBRIDRAFT_811591</name>
</gene>
<keyword evidence="4" id="KW-1185">Reference proteome</keyword>
<name>A0A8E2B2P3_9APHY</name>
<organism evidence="3 4">
    <name type="scientific">Obba rivulosa</name>
    <dbReference type="NCBI Taxonomy" id="1052685"/>
    <lineage>
        <taxon>Eukaryota</taxon>
        <taxon>Fungi</taxon>
        <taxon>Dikarya</taxon>
        <taxon>Basidiomycota</taxon>
        <taxon>Agaricomycotina</taxon>
        <taxon>Agaricomycetes</taxon>
        <taxon>Polyporales</taxon>
        <taxon>Gelatoporiaceae</taxon>
        <taxon>Obba</taxon>
    </lineage>
</organism>
<dbReference type="OrthoDB" id="5588482at2759"/>
<reference evidence="3 4" key="1">
    <citation type="submission" date="2016-07" db="EMBL/GenBank/DDBJ databases">
        <title>Draft genome of the white-rot fungus Obba rivulosa 3A-2.</title>
        <authorList>
            <consortium name="DOE Joint Genome Institute"/>
            <person name="Miettinen O."/>
            <person name="Riley R."/>
            <person name="Acob R."/>
            <person name="Barry K."/>
            <person name="Cullen D."/>
            <person name="De Vries R."/>
            <person name="Hainaut M."/>
            <person name="Hatakka A."/>
            <person name="Henrissat B."/>
            <person name="Hilden K."/>
            <person name="Kuo R."/>
            <person name="Labutti K."/>
            <person name="Lipzen A."/>
            <person name="Makela M.R."/>
            <person name="Sandor L."/>
            <person name="Spatafora J.W."/>
            <person name="Grigoriev I.V."/>
            <person name="Hibbett D.S."/>
        </authorList>
    </citation>
    <scope>NUCLEOTIDE SEQUENCE [LARGE SCALE GENOMIC DNA]</scope>
    <source>
        <strain evidence="3 4">3A-2</strain>
    </source>
</reference>
<dbReference type="EMBL" id="KV722367">
    <property type="protein sequence ID" value="OCH92537.1"/>
    <property type="molecule type" value="Genomic_DNA"/>
</dbReference>
<evidence type="ECO:0000259" key="2">
    <source>
        <dbReference type="Pfam" id="PF24855"/>
    </source>
</evidence>
<feature type="signal peptide" evidence="1">
    <location>
        <begin position="1"/>
        <end position="16"/>
    </location>
</feature>
<dbReference type="PROSITE" id="PS51257">
    <property type="entry name" value="PROKAR_LIPOPROTEIN"/>
    <property type="match status" value="1"/>
</dbReference>
<dbReference type="AlphaFoldDB" id="A0A8E2B2P3"/>
<feature type="domain" description="DUF7729" evidence="2">
    <location>
        <begin position="29"/>
        <end position="146"/>
    </location>
</feature>
<keyword evidence="1" id="KW-0732">Signal</keyword>
<dbReference type="Pfam" id="PF24855">
    <property type="entry name" value="DUF7729"/>
    <property type="match status" value="1"/>
</dbReference>
<sequence length="311" mass="30920">MKSLAVVAALVSVALAQSASPALIPTGISSGCSSFLTSLNQDSSLSNCTTPIIQATSAFGPGANSSSTPSSSDVSSALDSLCSSSSTCDSSTIRSKLADFYSACSAELTSNLNQDVLRTYDVLYSLPPLSEAICAKDDSGEYCVSDLGSAGGSSPAPSQSTLVSIAQNLWSAASGASSNTRRDQASIAVVPNVTTYEANNIVFLFLNPSLPSAQLCTPCARSIITSYISFESSTPYGPGLGSSQLLGGQSALYQAVQTTCGASFLSGAVQAAGGLSGGILKSNGAARTSLGNSGVVGTVVAAAALGVAALL</sequence>